<organism evidence="2 3">
    <name type="scientific">Amycolatopsis taiwanensis</name>
    <dbReference type="NCBI Taxonomy" id="342230"/>
    <lineage>
        <taxon>Bacteria</taxon>
        <taxon>Bacillati</taxon>
        <taxon>Actinomycetota</taxon>
        <taxon>Actinomycetes</taxon>
        <taxon>Pseudonocardiales</taxon>
        <taxon>Pseudonocardiaceae</taxon>
        <taxon>Amycolatopsis</taxon>
    </lineage>
</organism>
<comment type="caution">
    <text evidence="2">The sequence shown here is derived from an EMBL/GenBank/DDBJ whole genome shotgun (WGS) entry which is preliminary data.</text>
</comment>
<evidence type="ECO:0000256" key="1">
    <source>
        <dbReference type="SAM" id="Phobius"/>
    </source>
</evidence>
<evidence type="ECO:0000313" key="2">
    <source>
        <dbReference type="EMBL" id="GLY67595.1"/>
    </source>
</evidence>
<feature type="transmembrane region" description="Helical" evidence="1">
    <location>
        <begin position="119"/>
        <end position="139"/>
    </location>
</feature>
<dbReference type="Proteomes" id="UP001165136">
    <property type="component" value="Unassembled WGS sequence"/>
</dbReference>
<dbReference type="RefSeq" id="WP_285487876.1">
    <property type="nucleotide sequence ID" value="NZ_BSTI01000008.1"/>
</dbReference>
<dbReference type="EMBL" id="BSTI01000008">
    <property type="protein sequence ID" value="GLY67595.1"/>
    <property type="molecule type" value="Genomic_DNA"/>
</dbReference>
<accession>A0A9W6VGA9</accession>
<feature type="transmembrane region" description="Helical" evidence="1">
    <location>
        <begin position="146"/>
        <end position="166"/>
    </location>
</feature>
<keyword evidence="3" id="KW-1185">Reference proteome</keyword>
<sequence>MIRYQLALFGHSQRYLFPGLAFLALLSVLYGAEAGSPAPPEFAVSAGVLTVVACWLTITLVDVEDPAQRLITLAHARKLSTMVIGLVLALLACCAGLTVLALIWSIVAHGGDSLGDLGSAALAHLAAASAGIAIGLPCSRLLVPRIVYSAFAAPIALAVVLMSRWLPLVNPMLRALSSNRPAAFDVVVGLLTSLLALAVSAVAVTVLVERRS</sequence>
<gene>
    <name evidence="2" type="ORF">Atai01_42140</name>
</gene>
<evidence type="ECO:0000313" key="3">
    <source>
        <dbReference type="Proteomes" id="UP001165136"/>
    </source>
</evidence>
<keyword evidence="1" id="KW-1133">Transmembrane helix</keyword>
<protein>
    <submittedName>
        <fullName evidence="2">Uncharacterized protein</fullName>
    </submittedName>
</protein>
<keyword evidence="1" id="KW-0472">Membrane</keyword>
<feature type="transmembrane region" description="Helical" evidence="1">
    <location>
        <begin position="83"/>
        <end position="107"/>
    </location>
</feature>
<name>A0A9W6VGA9_9PSEU</name>
<keyword evidence="1" id="KW-0812">Transmembrane</keyword>
<dbReference type="AlphaFoldDB" id="A0A9W6VGA9"/>
<proteinExistence type="predicted"/>
<reference evidence="2" key="1">
    <citation type="submission" date="2023-03" db="EMBL/GenBank/DDBJ databases">
        <title>Amycolatopsis taiwanensis NBRC 103393.</title>
        <authorList>
            <person name="Ichikawa N."/>
            <person name="Sato H."/>
            <person name="Tonouchi N."/>
        </authorList>
    </citation>
    <scope>NUCLEOTIDE SEQUENCE</scope>
    <source>
        <strain evidence="2">NBRC 103393</strain>
    </source>
</reference>
<feature type="transmembrane region" description="Helical" evidence="1">
    <location>
        <begin position="186"/>
        <end position="208"/>
    </location>
</feature>
<feature type="transmembrane region" description="Helical" evidence="1">
    <location>
        <begin position="44"/>
        <end position="63"/>
    </location>
</feature>